<dbReference type="Proteomes" id="UP001271007">
    <property type="component" value="Unassembled WGS sequence"/>
</dbReference>
<accession>A0AAJ0G596</accession>
<evidence type="ECO:0000256" key="1">
    <source>
        <dbReference type="SAM" id="MobiDB-lite"/>
    </source>
</evidence>
<proteinExistence type="predicted"/>
<dbReference type="EMBL" id="JAWDJX010000047">
    <property type="protein sequence ID" value="KAK3048545.1"/>
    <property type="molecule type" value="Genomic_DNA"/>
</dbReference>
<feature type="region of interest" description="Disordered" evidence="1">
    <location>
        <begin position="169"/>
        <end position="219"/>
    </location>
</feature>
<evidence type="ECO:0000256" key="2">
    <source>
        <dbReference type="SAM" id="Phobius"/>
    </source>
</evidence>
<dbReference type="AlphaFoldDB" id="A0AAJ0G596"/>
<gene>
    <name evidence="3" type="ORF">LTR09_010039</name>
</gene>
<dbReference type="InterPro" id="IPR035213">
    <property type="entry name" value="DUF5321"/>
</dbReference>
<feature type="transmembrane region" description="Helical" evidence="2">
    <location>
        <begin position="83"/>
        <end position="103"/>
    </location>
</feature>
<name>A0AAJ0G596_9PEZI</name>
<sequence>MAPSRALRPFHDVCVSCLRRQYAIKRFYSTPAEESSLPRVANPSFWSSLIPKPFRRQQPSLDAPAVPKARSRFLTRPRDWNPFTIFILLGLLAGSNAIQILALRNDTVSYTRKTEAKLDLLREIVQRVKNGEEVDVRKALGTGDEEAEREWEEMVKELAETDTVVEGWKKKAEKRKMKEEARHREGGGPKEVKGKGGTKNIDEKDAGSKTDEKRPKFMM</sequence>
<keyword evidence="4" id="KW-1185">Reference proteome</keyword>
<comment type="caution">
    <text evidence="3">The sequence shown here is derived from an EMBL/GenBank/DDBJ whole genome shotgun (WGS) entry which is preliminary data.</text>
</comment>
<evidence type="ECO:0000313" key="4">
    <source>
        <dbReference type="Proteomes" id="UP001271007"/>
    </source>
</evidence>
<keyword evidence="2" id="KW-1133">Transmembrane helix</keyword>
<evidence type="ECO:0000313" key="3">
    <source>
        <dbReference type="EMBL" id="KAK3048545.1"/>
    </source>
</evidence>
<organism evidence="3 4">
    <name type="scientific">Extremus antarcticus</name>
    <dbReference type="NCBI Taxonomy" id="702011"/>
    <lineage>
        <taxon>Eukaryota</taxon>
        <taxon>Fungi</taxon>
        <taxon>Dikarya</taxon>
        <taxon>Ascomycota</taxon>
        <taxon>Pezizomycotina</taxon>
        <taxon>Dothideomycetes</taxon>
        <taxon>Dothideomycetidae</taxon>
        <taxon>Mycosphaerellales</taxon>
        <taxon>Extremaceae</taxon>
        <taxon>Extremus</taxon>
    </lineage>
</organism>
<dbReference type="Pfam" id="PF17254">
    <property type="entry name" value="DUF5321"/>
    <property type="match status" value="1"/>
</dbReference>
<feature type="compositionally biased region" description="Basic and acidic residues" evidence="1">
    <location>
        <begin position="176"/>
        <end position="219"/>
    </location>
</feature>
<reference evidence="3" key="1">
    <citation type="submission" date="2023-04" db="EMBL/GenBank/DDBJ databases">
        <title>Black Yeasts Isolated from many extreme environments.</title>
        <authorList>
            <person name="Coleine C."/>
            <person name="Stajich J.E."/>
            <person name="Selbmann L."/>
        </authorList>
    </citation>
    <scope>NUCLEOTIDE SEQUENCE</scope>
    <source>
        <strain evidence="3">CCFEE 5312</strain>
    </source>
</reference>
<keyword evidence="2" id="KW-0472">Membrane</keyword>
<protein>
    <submittedName>
        <fullName evidence="3">Uncharacterized protein</fullName>
    </submittedName>
</protein>
<keyword evidence="2" id="KW-0812">Transmembrane</keyword>